<reference evidence="1 2" key="1">
    <citation type="submission" date="2020-07" db="EMBL/GenBank/DDBJ databases">
        <authorList>
            <person name="Zhuang K."/>
            <person name="Ran Y."/>
        </authorList>
    </citation>
    <scope>NUCLEOTIDE SEQUENCE [LARGE SCALE GENOMIC DNA]</scope>
    <source>
        <strain evidence="1 2">WCH-YHL-001</strain>
    </source>
</reference>
<organism evidence="1 2">
    <name type="scientific">Nocardia huaxiensis</name>
    <dbReference type="NCBI Taxonomy" id="2755382"/>
    <lineage>
        <taxon>Bacteria</taxon>
        <taxon>Bacillati</taxon>
        <taxon>Actinomycetota</taxon>
        <taxon>Actinomycetes</taxon>
        <taxon>Mycobacteriales</taxon>
        <taxon>Nocardiaceae</taxon>
        <taxon>Nocardia</taxon>
    </lineage>
</organism>
<accession>A0A7D6VNK3</accession>
<name>A0A7D6VNK3_9NOCA</name>
<dbReference type="AlphaFoldDB" id="A0A7D6VNK3"/>
<keyword evidence="2" id="KW-1185">Reference proteome</keyword>
<dbReference type="Proteomes" id="UP000515512">
    <property type="component" value="Chromosome"/>
</dbReference>
<dbReference type="KEGG" id="nhu:H0264_18730"/>
<proteinExistence type="predicted"/>
<protein>
    <submittedName>
        <fullName evidence="1">Uncharacterized protein</fullName>
    </submittedName>
</protein>
<sequence>MSTFITSQVADLHLRKVEYRHSPTGSSVWATFDSGDPRGFAPIITVFLEIETARELLTGLAVALGEHETACRALAARIEAVQP</sequence>
<evidence type="ECO:0000313" key="1">
    <source>
        <dbReference type="EMBL" id="QLY33996.1"/>
    </source>
</evidence>
<evidence type="ECO:0000313" key="2">
    <source>
        <dbReference type="Proteomes" id="UP000515512"/>
    </source>
</evidence>
<dbReference type="RefSeq" id="WP_181585160.1">
    <property type="nucleotide sequence ID" value="NZ_CP059399.1"/>
</dbReference>
<gene>
    <name evidence="1" type="ORF">H0264_18730</name>
</gene>
<dbReference type="EMBL" id="CP059399">
    <property type="protein sequence ID" value="QLY33996.1"/>
    <property type="molecule type" value="Genomic_DNA"/>
</dbReference>